<dbReference type="AlphaFoldDB" id="A0A5C7FDH7"/>
<organism evidence="1 2">
    <name type="scientific">Alkalicoccus halolimnae</name>
    <dbReference type="NCBI Taxonomy" id="1667239"/>
    <lineage>
        <taxon>Bacteria</taxon>
        <taxon>Bacillati</taxon>
        <taxon>Bacillota</taxon>
        <taxon>Bacilli</taxon>
        <taxon>Bacillales</taxon>
        <taxon>Bacillaceae</taxon>
        <taxon>Alkalicoccus</taxon>
    </lineage>
</organism>
<evidence type="ECO:0000313" key="1">
    <source>
        <dbReference type="EMBL" id="WWD78908.1"/>
    </source>
</evidence>
<name>A0A5C7FDH7_9BACI</name>
<sequence length="68" mass="7951">MKIAMNFTDGSRIVQDDFGQIELYREKDMFSTVQEWKEKDTPITIKNMEGETFNKSGKDLVSFEIIPE</sequence>
<proteinExistence type="predicted"/>
<keyword evidence="2" id="KW-1185">Reference proteome</keyword>
<evidence type="ECO:0000313" key="2">
    <source>
        <dbReference type="Proteomes" id="UP000321816"/>
    </source>
</evidence>
<dbReference type="Proteomes" id="UP000321816">
    <property type="component" value="Chromosome"/>
</dbReference>
<reference evidence="1 2" key="1">
    <citation type="submission" date="2024-01" db="EMBL/GenBank/DDBJ databases">
        <title>Complete Genome Sequence of Alkalicoccus halolimnae BZ-SZ-XJ29T, a Moderately Halophilic Bacterium Isolated from a Salt Lake.</title>
        <authorList>
            <person name="Zhao B."/>
        </authorList>
    </citation>
    <scope>NUCLEOTIDE SEQUENCE [LARGE SCALE GENOMIC DNA]</scope>
    <source>
        <strain evidence="1 2">BZ-SZ-XJ29</strain>
    </source>
</reference>
<gene>
    <name evidence="1" type="ORF">FTX54_010780</name>
</gene>
<accession>A0A5C7FDH7</accession>
<dbReference type="EMBL" id="CP144914">
    <property type="protein sequence ID" value="WWD78908.1"/>
    <property type="molecule type" value="Genomic_DNA"/>
</dbReference>
<protein>
    <submittedName>
        <fullName evidence="1">Uncharacterized protein</fullName>
    </submittedName>
</protein>
<dbReference type="RefSeq" id="WP_147804666.1">
    <property type="nucleotide sequence ID" value="NZ_CP144914.1"/>
</dbReference>
<dbReference type="KEGG" id="ahal:FTX54_010780"/>